<feature type="transmembrane region" description="Helical" evidence="5">
    <location>
        <begin position="24"/>
        <end position="46"/>
    </location>
</feature>
<comment type="subcellular location">
    <subcellularLocation>
        <location evidence="1">Membrane</location>
        <topology evidence="1">Multi-pass membrane protein</topology>
    </subcellularLocation>
</comment>
<evidence type="ECO:0000256" key="1">
    <source>
        <dbReference type="ARBA" id="ARBA00004141"/>
    </source>
</evidence>
<dbReference type="InterPro" id="IPR058533">
    <property type="entry name" value="Cation_efflux_TM"/>
</dbReference>
<comment type="caution">
    <text evidence="7">The sequence shown here is derived from an EMBL/GenBank/DDBJ whole genome shotgun (WGS) entry which is preliminary data.</text>
</comment>
<feature type="transmembrane region" description="Helical" evidence="5">
    <location>
        <begin position="135"/>
        <end position="153"/>
    </location>
</feature>
<dbReference type="AlphaFoldDB" id="T1A3G8"/>
<feature type="transmembrane region" description="Helical" evidence="5">
    <location>
        <begin position="67"/>
        <end position="85"/>
    </location>
</feature>
<feature type="non-terminal residue" evidence="7">
    <location>
        <position position="203"/>
    </location>
</feature>
<dbReference type="InterPro" id="IPR027469">
    <property type="entry name" value="Cation_efflux_TMD_sf"/>
</dbReference>
<dbReference type="InterPro" id="IPR002524">
    <property type="entry name" value="Cation_efflux"/>
</dbReference>
<keyword evidence="2 5" id="KW-0812">Transmembrane</keyword>
<reference evidence="7" key="1">
    <citation type="submission" date="2013-08" db="EMBL/GenBank/DDBJ databases">
        <authorList>
            <person name="Mendez C."/>
            <person name="Richter M."/>
            <person name="Ferrer M."/>
            <person name="Sanchez J."/>
        </authorList>
    </citation>
    <scope>NUCLEOTIDE SEQUENCE</scope>
</reference>
<feature type="domain" description="Cation efflux protein transmembrane" evidence="6">
    <location>
        <begin position="3"/>
        <end position="188"/>
    </location>
</feature>
<dbReference type="SUPFAM" id="SSF161111">
    <property type="entry name" value="Cation efflux protein transmembrane domain-like"/>
    <property type="match status" value="1"/>
</dbReference>
<dbReference type="GO" id="GO:0005385">
    <property type="term" value="F:zinc ion transmembrane transporter activity"/>
    <property type="evidence" value="ECO:0007669"/>
    <property type="project" value="TreeGrafter"/>
</dbReference>
<proteinExistence type="predicted"/>
<dbReference type="InterPro" id="IPR050681">
    <property type="entry name" value="CDF/SLC30A"/>
</dbReference>
<dbReference type="GO" id="GO:0005886">
    <property type="term" value="C:plasma membrane"/>
    <property type="evidence" value="ECO:0007669"/>
    <property type="project" value="TreeGrafter"/>
</dbReference>
<dbReference type="Gene3D" id="1.20.1510.10">
    <property type="entry name" value="Cation efflux protein transmembrane domain"/>
    <property type="match status" value="1"/>
</dbReference>
<dbReference type="Pfam" id="PF01545">
    <property type="entry name" value="Cation_efflux"/>
    <property type="match status" value="1"/>
</dbReference>
<keyword evidence="4 5" id="KW-0472">Membrane</keyword>
<sequence length="203" mass="21398">MTLCILALFTSIEALGGWFSNSIALLAEAGHMLADSGALLLAILALRAGRRPADARHTYGSARYQTLAAYTNGLLLLALTAWVMAEAVRRLIAPPEVDGKLMLLIALLGTAANISAYLVLAGATSLNERGARAHVLSDLAGSAAAVVAALLIIELRWTAADPIFSILVSLLILRSGWRLTREAGHILLQGVPRALDPATLTRD</sequence>
<dbReference type="EMBL" id="AUZX01013187">
    <property type="protein sequence ID" value="EQD36380.1"/>
    <property type="molecule type" value="Genomic_DNA"/>
</dbReference>
<keyword evidence="3 5" id="KW-1133">Transmembrane helix</keyword>
<reference evidence="7" key="2">
    <citation type="journal article" date="2014" name="ISME J.">
        <title>Microbial stratification in low pH oxic and suboxic macroscopic growths along an acid mine drainage.</title>
        <authorList>
            <person name="Mendez-Garcia C."/>
            <person name="Mesa V."/>
            <person name="Sprenger R.R."/>
            <person name="Richter M."/>
            <person name="Diez M.S."/>
            <person name="Solano J."/>
            <person name="Bargiela R."/>
            <person name="Golyshina O.V."/>
            <person name="Manteca A."/>
            <person name="Ramos J.L."/>
            <person name="Gallego J.R."/>
            <person name="Llorente I."/>
            <person name="Martins Dos Santos V.A."/>
            <person name="Jensen O.N."/>
            <person name="Pelaez A.I."/>
            <person name="Sanchez J."/>
            <person name="Ferrer M."/>
        </authorList>
    </citation>
    <scope>NUCLEOTIDE SEQUENCE</scope>
</reference>
<evidence type="ECO:0000313" key="7">
    <source>
        <dbReference type="EMBL" id="EQD36380.1"/>
    </source>
</evidence>
<organism evidence="7">
    <name type="scientific">mine drainage metagenome</name>
    <dbReference type="NCBI Taxonomy" id="410659"/>
    <lineage>
        <taxon>unclassified sequences</taxon>
        <taxon>metagenomes</taxon>
        <taxon>ecological metagenomes</taxon>
    </lineage>
</organism>
<evidence type="ECO:0000256" key="4">
    <source>
        <dbReference type="ARBA" id="ARBA00023136"/>
    </source>
</evidence>
<name>T1A3G8_9ZZZZ</name>
<dbReference type="PANTHER" id="PTHR11562">
    <property type="entry name" value="CATION EFFLUX PROTEIN/ ZINC TRANSPORTER"/>
    <property type="match status" value="1"/>
</dbReference>
<evidence type="ECO:0000259" key="6">
    <source>
        <dbReference type="Pfam" id="PF01545"/>
    </source>
</evidence>
<feature type="transmembrane region" description="Helical" evidence="5">
    <location>
        <begin position="101"/>
        <end position="123"/>
    </location>
</feature>
<gene>
    <name evidence="7" type="ORF">B1A_17906</name>
</gene>
<dbReference type="PANTHER" id="PTHR11562:SF17">
    <property type="entry name" value="RE54080P-RELATED"/>
    <property type="match status" value="1"/>
</dbReference>
<evidence type="ECO:0000256" key="3">
    <source>
        <dbReference type="ARBA" id="ARBA00022989"/>
    </source>
</evidence>
<protein>
    <submittedName>
        <fullName evidence="7">Cation efflux protein</fullName>
    </submittedName>
</protein>
<evidence type="ECO:0000256" key="2">
    <source>
        <dbReference type="ARBA" id="ARBA00022692"/>
    </source>
</evidence>
<accession>T1A3G8</accession>
<dbReference type="NCBIfam" id="TIGR01297">
    <property type="entry name" value="CDF"/>
    <property type="match status" value="1"/>
</dbReference>
<evidence type="ECO:0000256" key="5">
    <source>
        <dbReference type="SAM" id="Phobius"/>
    </source>
</evidence>